<dbReference type="STRING" id="1232681.ADIS_3943"/>
<dbReference type="CDD" id="cd00293">
    <property type="entry name" value="USP-like"/>
    <property type="match status" value="2"/>
</dbReference>
<reference evidence="3 4" key="1">
    <citation type="submission" date="2013-02" db="EMBL/GenBank/DDBJ databases">
        <title>A novel strain isolated from Lonar lake, Maharashtra, India.</title>
        <authorList>
            <person name="Singh A."/>
        </authorList>
    </citation>
    <scope>NUCLEOTIDE SEQUENCE [LARGE SCALE GENOMIC DNA]</scope>
    <source>
        <strain evidence="3 4">AK24</strain>
    </source>
</reference>
<dbReference type="PANTHER" id="PTHR46268:SF6">
    <property type="entry name" value="UNIVERSAL STRESS PROTEIN UP12"/>
    <property type="match status" value="1"/>
</dbReference>
<keyword evidence="4" id="KW-1185">Reference proteome</keyword>
<dbReference type="PRINTS" id="PR01438">
    <property type="entry name" value="UNVRSLSTRESS"/>
</dbReference>
<dbReference type="Pfam" id="PF00582">
    <property type="entry name" value="Usp"/>
    <property type="match status" value="2"/>
</dbReference>
<comment type="caution">
    <text evidence="3">The sequence shown here is derived from an EMBL/GenBank/DDBJ whole genome shotgun (WGS) entry which is preliminary data.</text>
</comment>
<organism evidence="3 4">
    <name type="scientific">Lunatimonas lonarensis</name>
    <dbReference type="NCBI Taxonomy" id="1232681"/>
    <lineage>
        <taxon>Bacteria</taxon>
        <taxon>Pseudomonadati</taxon>
        <taxon>Bacteroidota</taxon>
        <taxon>Cytophagia</taxon>
        <taxon>Cytophagales</taxon>
        <taxon>Cyclobacteriaceae</taxon>
    </lineage>
</organism>
<dbReference type="OrthoDB" id="1522996at2"/>
<protein>
    <recommendedName>
        <fullName evidence="2">UspA domain-containing protein</fullName>
    </recommendedName>
</protein>
<dbReference type="PANTHER" id="PTHR46268">
    <property type="entry name" value="STRESS RESPONSE PROTEIN NHAX"/>
    <property type="match status" value="1"/>
</dbReference>
<dbReference type="SUPFAM" id="SSF52402">
    <property type="entry name" value="Adenine nucleotide alpha hydrolases-like"/>
    <property type="match status" value="2"/>
</dbReference>
<dbReference type="InterPro" id="IPR006015">
    <property type="entry name" value="Universal_stress_UspA"/>
</dbReference>
<feature type="domain" description="UspA" evidence="2">
    <location>
        <begin position="4"/>
        <end position="139"/>
    </location>
</feature>
<evidence type="ECO:0000259" key="2">
    <source>
        <dbReference type="Pfam" id="PF00582"/>
    </source>
</evidence>
<evidence type="ECO:0000313" key="3">
    <source>
        <dbReference type="EMBL" id="EON75540.1"/>
    </source>
</evidence>
<dbReference type="Proteomes" id="UP000013909">
    <property type="component" value="Unassembled WGS sequence"/>
</dbReference>
<dbReference type="EMBL" id="AQHR01000104">
    <property type="protein sequence ID" value="EON75540.1"/>
    <property type="molecule type" value="Genomic_DNA"/>
</dbReference>
<dbReference type="Gene3D" id="3.40.50.620">
    <property type="entry name" value="HUPs"/>
    <property type="match status" value="2"/>
</dbReference>
<dbReference type="AlphaFoldDB" id="R7ZN63"/>
<sequence length="302" mass="33942">MKQFSKIMVGLDLTKMDETLLSNIQTWAPILGVEKVYFVHVAKDLSIPEEISKNYPDLLAPVDEVIVRGIKHELEHFSFEPSFYEILVKEGNPMETVLRWCKIKDVDLLVMGRKKLLEGSGSLARNLAQKSPNSVLFIPESFENNHPSRILVPLDFSEYSKLTLDLAKSLALNVSAEVSCCHLYEVPAGYSKTGKSYKEFTGIMLENAKKDFEKFVSKHQLSGLSCEFILKEKQSEAKYIIEHSKSMQADMVIIGSRGRTNSAAILLGSVAEKLIQLNTEVPTLILKKKGENMSFLQALLKL</sequence>
<name>R7ZN63_9BACT</name>
<gene>
    <name evidence="3" type="ORF">ADIS_3943</name>
</gene>
<proteinExistence type="inferred from homology"/>
<evidence type="ECO:0000313" key="4">
    <source>
        <dbReference type="Proteomes" id="UP000013909"/>
    </source>
</evidence>
<accession>R7ZN63</accession>
<evidence type="ECO:0000256" key="1">
    <source>
        <dbReference type="ARBA" id="ARBA00008791"/>
    </source>
</evidence>
<dbReference type="InterPro" id="IPR014729">
    <property type="entry name" value="Rossmann-like_a/b/a_fold"/>
</dbReference>
<feature type="domain" description="UspA" evidence="2">
    <location>
        <begin position="149"/>
        <end position="286"/>
    </location>
</feature>
<comment type="similarity">
    <text evidence="1">Belongs to the universal stress protein A family.</text>
</comment>
<dbReference type="RefSeq" id="WP_010856070.1">
    <property type="nucleotide sequence ID" value="NZ_AQHR01000104.1"/>
</dbReference>
<dbReference type="InterPro" id="IPR006016">
    <property type="entry name" value="UspA"/>
</dbReference>